<feature type="coiled-coil region" evidence="2">
    <location>
        <begin position="316"/>
        <end position="343"/>
    </location>
</feature>
<dbReference type="Gene3D" id="3.40.50.2060">
    <property type="match status" value="1"/>
</dbReference>
<keyword evidence="5" id="KW-1185">Reference proteome</keyword>
<organism evidence="4 6">
    <name type="scientific">Dracunculus medinensis</name>
    <name type="common">Guinea worm</name>
    <dbReference type="NCBI Taxonomy" id="318479"/>
    <lineage>
        <taxon>Eukaryota</taxon>
        <taxon>Metazoa</taxon>
        <taxon>Ecdysozoa</taxon>
        <taxon>Nematoda</taxon>
        <taxon>Chromadorea</taxon>
        <taxon>Rhabditida</taxon>
        <taxon>Spirurina</taxon>
        <taxon>Dracunculoidea</taxon>
        <taxon>Dracunculidae</taxon>
        <taxon>Dracunculus</taxon>
    </lineage>
</organism>
<evidence type="ECO:0000256" key="2">
    <source>
        <dbReference type="SAM" id="Coils"/>
    </source>
</evidence>
<dbReference type="GO" id="GO:0016192">
    <property type="term" value="P:vesicle-mediated transport"/>
    <property type="evidence" value="ECO:0007669"/>
    <property type="project" value="InterPro"/>
</dbReference>
<dbReference type="OrthoDB" id="10262528at2759"/>
<name>A0A0N4U655_DRAME</name>
<evidence type="ECO:0000256" key="1">
    <source>
        <dbReference type="ARBA" id="ARBA00009884"/>
    </source>
</evidence>
<dbReference type="InterPro" id="IPR029058">
    <property type="entry name" value="AB_hydrolase_fold"/>
</dbReference>
<sequence length="900" mass="102704">MAEFDDFGLLAQMARRQLIHLLEMMPEVKDIILDPTLMRFLDKIASMSLLQQHNCAHIQQLSSSTQPFWGEHSLRRVYIVRPSAASARLISEHILAEPQHQYSVIFVPNRLYLCEIEFEHNGVFGLIDIYDLDMPLISIDSHLFSLEHPDFAYSILVDQTFTHLRCVAKSLWQLQSLYGLIPTVYGVGTNSVNINLVMKKMFIELGEPRSSPDQPVSHLFLLDRNLDLTTVLLTGLTYESTLHDMFDINCGKVTFGEEVEKRLKSGDDGKLLKVVTLDNNDAIFAVIRNMHMTAVFPFLSAKAKSLQASYDKGSRLDQVKDMKEFVSNELKSLKEQHKLLEMHICACEVLLENSKGLSERLNLEHSLVSGEYSCNEVMTYLEDTMCQQKNKWQVLLLACLWSVCQNGIPSKYYLSFRRQFLHAYGYEYHPIFHYLSLRGVLVDRGSSLLSSIKLFMPSSNLRPTFQFLSRQMNLLPVKNQPPLDLRNPDQMRYVFSGAFTPPLCQLVADTVNNGWNMSELKKTFGESVFCDQNSYMPANRPLDSRIRKAILVYFIGGVTYAEIAALTLLAQHNNFRIIIATTNIIHRERFIKELANSPRLIVSKGSNFELALKTYVPCLNEIFYPTWWCPFGFMQTIVRIFRENPFIAFEREIILFDDSGQAAVDWLNPKNGSNTAPILIFLPGITGTSREAYISHCVLECQRRGYRSVVINNRGLGGISLKTFRTYNAAYTSDLHYIMRLICQRFPEAPKIACGFSMGGYKYLFEKYCDWDRVMSAKTIREYDESFTAPTFQYKNANEYYDKAAMDRKIDRIPIPTLCLNAADDCFSPLKSIPVDNIINYKNVAVAITQHGGHIAFMNKANPSAPGLIENILIQFSSMIFEKFCAYGGQSSLNDEVVKG</sequence>
<dbReference type="PANTHER" id="PTHR11679">
    <property type="entry name" value="VESICLE PROTEIN SORTING-ASSOCIATED"/>
    <property type="match status" value="1"/>
</dbReference>
<dbReference type="InterPro" id="IPR001619">
    <property type="entry name" value="Sec1-like"/>
</dbReference>
<dbReference type="SUPFAM" id="SSF53474">
    <property type="entry name" value="alpha/beta-Hydrolases"/>
    <property type="match status" value="1"/>
</dbReference>
<reference evidence="6" key="1">
    <citation type="submission" date="2017-02" db="UniProtKB">
        <authorList>
            <consortium name="WormBaseParasite"/>
        </authorList>
    </citation>
    <scope>IDENTIFICATION</scope>
</reference>
<dbReference type="InterPro" id="IPR043154">
    <property type="entry name" value="Sec-1-like_dom1"/>
</dbReference>
<proteinExistence type="inferred from homology"/>
<dbReference type="Gene3D" id="3.90.830.10">
    <property type="entry name" value="Syntaxin Binding Protein 1, Chain A, domain 2"/>
    <property type="match status" value="1"/>
</dbReference>
<dbReference type="SUPFAM" id="SSF56815">
    <property type="entry name" value="Sec1/munc18-like (SM) proteins"/>
    <property type="match status" value="1"/>
</dbReference>
<dbReference type="Pfam" id="PF00995">
    <property type="entry name" value="Sec1"/>
    <property type="match status" value="1"/>
</dbReference>
<evidence type="ECO:0000313" key="6">
    <source>
        <dbReference type="WBParaSite" id="DME_0000238101-mRNA-1"/>
    </source>
</evidence>
<protein>
    <submittedName>
        <fullName evidence="6">Vacuolar protein sorting-associated protein 33B</fullName>
    </submittedName>
</protein>
<gene>
    <name evidence="3" type="ORF">DME_LOCUS6741</name>
</gene>
<dbReference type="InterPro" id="IPR043155">
    <property type="entry name" value="VPS33_dom3b"/>
</dbReference>
<dbReference type="InterPro" id="IPR027482">
    <property type="entry name" value="Sec1-like_dom2"/>
</dbReference>
<dbReference type="Proteomes" id="UP000274756">
    <property type="component" value="Unassembled WGS sequence"/>
</dbReference>
<keyword evidence="2" id="KW-0175">Coiled coil</keyword>
<dbReference type="Gene3D" id="3.40.50.1910">
    <property type="match status" value="1"/>
</dbReference>
<dbReference type="InterPro" id="IPR036045">
    <property type="entry name" value="Sec1-like_sf"/>
</dbReference>
<dbReference type="Gene3D" id="1.25.40.850">
    <property type="match status" value="1"/>
</dbReference>
<dbReference type="STRING" id="318479.A0A0N4U655"/>
<dbReference type="EMBL" id="UYYG01001157">
    <property type="protein sequence ID" value="VDN56768.1"/>
    <property type="molecule type" value="Genomic_DNA"/>
</dbReference>
<dbReference type="InterPro" id="IPR043127">
    <property type="entry name" value="Sec-1-like_dom3a"/>
</dbReference>
<evidence type="ECO:0000313" key="3">
    <source>
        <dbReference type="EMBL" id="VDN56768.1"/>
    </source>
</evidence>
<comment type="similarity">
    <text evidence="1">Belongs to the STXBP/unc-18/SEC1 family.</text>
</comment>
<evidence type="ECO:0000313" key="4">
    <source>
        <dbReference type="Proteomes" id="UP000038040"/>
    </source>
</evidence>
<accession>A0A0N4U655</accession>
<dbReference type="Proteomes" id="UP000038040">
    <property type="component" value="Unplaced"/>
</dbReference>
<dbReference type="WBParaSite" id="DME_0000238101-mRNA-1">
    <property type="protein sequence ID" value="DME_0000238101-mRNA-1"/>
    <property type="gene ID" value="DME_0000238101"/>
</dbReference>
<reference evidence="3 5" key="2">
    <citation type="submission" date="2018-11" db="EMBL/GenBank/DDBJ databases">
        <authorList>
            <consortium name="Pathogen Informatics"/>
        </authorList>
    </citation>
    <scope>NUCLEOTIDE SEQUENCE [LARGE SCALE GENOMIC DNA]</scope>
</reference>
<evidence type="ECO:0000313" key="5">
    <source>
        <dbReference type="Proteomes" id="UP000274756"/>
    </source>
</evidence>
<dbReference type="Gene3D" id="3.40.50.1820">
    <property type="entry name" value="alpha/beta hydrolase"/>
    <property type="match status" value="1"/>
</dbReference>
<dbReference type="AlphaFoldDB" id="A0A0N4U655"/>